<reference evidence="1 2" key="1">
    <citation type="submission" date="2019-04" db="EMBL/GenBank/DDBJ databases">
        <title>Fungal friends and foes A comparative genomics study of 23 Aspergillus species from section Flavi.</title>
        <authorList>
            <consortium name="DOE Joint Genome Institute"/>
            <person name="Kjaerbolling I."/>
            <person name="Vesth T.C."/>
            <person name="Frisvad J.C."/>
            <person name="Nybo J.L."/>
            <person name="Theobald S."/>
            <person name="Kildgaard S."/>
            <person name="Petersen T.I."/>
            <person name="Kuo A."/>
            <person name="Sato A."/>
            <person name="Lyhne E.K."/>
            <person name="Kogle M.E."/>
            <person name="Wiebenga A."/>
            <person name="Kun R.S."/>
            <person name="Lubbers R.J."/>
            <person name="Makela M.R."/>
            <person name="Barry K."/>
            <person name="Chovatia M."/>
            <person name="Clum A."/>
            <person name="Daum C."/>
            <person name="Haridas S."/>
            <person name="He G."/>
            <person name="LaButti K."/>
            <person name="Lipzen A."/>
            <person name="Mondo S."/>
            <person name="Pangilinan J."/>
            <person name="Riley R."/>
            <person name="Salamov A."/>
            <person name="Simmons B.A."/>
            <person name="Magnuson J.K."/>
            <person name="Henrissat B."/>
            <person name="Mortensen U.H."/>
            <person name="Larsen T.O."/>
            <person name="De vries R.P."/>
            <person name="Grigoriev I.V."/>
            <person name="Machida M."/>
            <person name="Baker S.E."/>
            <person name="Andersen M.R."/>
        </authorList>
    </citation>
    <scope>NUCLEOTIDE SEQUENCE [LARGE SCALE GENOMIC DNA]</scope>
    <source>
        <strain evidence="1 2">CBS 117618</strain>
    </source>
</reference>
<sequence>MLFSNTHATCSLCRMKNICFSRSILTQWLSDHCEAHPKHAYEGRQGNWRPDLLIPAKICEINGRFFSLSPDLGS</sequence>
<dbReference type="VEuPathDB" id="FungiDB:BDV34DRAFT_195941"/>
<keyword evidence="2" id="KW-1185">Reference proteome</keyword>
<evidence type="ECO:0000313" key="2">
    <source>
        <dbReference type="Proteomes" id="UP000326532"/>
    </source>
</evidence>
<proteinExistence type="predicted"/>
<gene>
    <name evidence="1" type="ORF">BDV34DRAFT_195941</name>
</gene>
<dbReference type="Proteomes" id="UP000326532">
    <property type="component" value="Unassembled WGS sequence"/>
</dbReference>
<protein>
    <submittedName>
        <fullName evidence="1">Uncharacterized protein</fullName>
    </submittedName>
</protein>
<dbReference type="AlphaFoldDB" id="A0A5N6DJE6"/>
<accession>A0A5N6DJE6</accession>
<evidence type="ECO:0000313" key="1">
    <source>
        <dbReference type="EMBL" id="KAB8205204.1"/>
    </source>
</evidence>
<organism evidence="1 2">
    <name type="scientific">Aspergillus parasiticus</name>
    <dbReference type="NCBI Taxonomy" id="5067"/>
    <lineage>
        <taxon>Eukaryota</taxon>
        <taxon>Fungi</taxon>
        <taxon>Dikarya</taxon>
        <taxon>Ascomycota</taxon>
        <taxon>Pezizomycotina</taxon>
        <taxon>Eurotiomycetes</taxon>
        <taxon>Eurotiomycetidae</taxon>
        <taxon>Eurotiales</taxon>
        <taxon>Aspergillaceae</taxon>
        <taxon>Aspergillus</taxon>
        <taxon>Aspergillus subgen. Circumdati</taxon>
    </lineage>
</organism>
<name>A0A5N6DJE6_ASPPA</name>
<dbReference type="EMBL" id="ML734972">
    <property type="protein sequence ID" value="KAB8205204.1"/>
    <property type="molecule type" value="Genomic_DNA"/>
</dbReference>